<dbReference type="OrthoDB" id="9808470at2"/>
<dbReference type="GO" id="GO:0004590">
    <property type="term" value="F:orotidine-5'-phosphate decarboxylase activity"/>
    <property type="evidence" value="ECO:0007669"/>
    <property type="project" value="UniProtKB-UniRule"/>
</dbReference>
<dbReference type="EC" id="4.1.1.23" evidence="7"/>
<evidence type="ECO:0000256" key="2">
    <source>
        <dbReference type="ARBA" id="ARBA00008847"/>
    </source>
</evidence>
<dbReference type="UniPathway" id="UPA00070">
    <property type="reaction ID" value="UER00120"/>
</dbReference>
<dbReference type="Proteomes" id="UP000317593">
    <property type="component" value="Unassembled WGS sequence"/>
</dbReference>
<evidence type="ECO:0000259" key="8">
    <source>
        <dbReference type="SMART" id="SM00934"/>
    </source>
</evidence>
<dbReference type="CDD" id="cd04725">
    <property type="entry name" value="OMP_decarboxylase_like"/>
    <property type="match status" value="1"/>
</dbReference>
<name>A0A521D4Q6_9BACT</name>
<organism evidence="9 10">
    <name type="scientific">Fodinibius sediminis</name>
    <dbReference type="NCBI Taxonomy" id="1214077"/>
    <lineage>
        <taxon>Bacteria</taxon>
        <taxon>Pseudomonadati</taxon>
        <taxon>Balneolota</taxon>
        <taxon>Balneolia</taxon>
        <taxon>Balneolales</taxon>
        <taxon>Balneolaceae</taxon>
        <taxon>Fodinibius</taxon>
    </lineage>
</organism>
<accession>A0A521D4Q6</accession>
<protein>
    <recommendedName>
        <fullName evidence="7">Orotidine-5'-phosphate decarboxylase</fullName>
        <ecNumber evidence="7">4.1.1.23</ecNumber>
    </recommendedName>
</protein>
<comment type="similarity">
    <text evidence="2">Belongs to the OMP decarboxylase family. Type 2 subfamily.</text>
</comment>
<evidence type="ECO:0000256" key="4">
    <source>
        <dbReference type="ARBA" id="ARBA00022975"/>
    </source>
</evidence>
<keyword evidence="4" id="KW-0665">Pyrimidine biosynthesis</keyword>
<dbReference type="InterPro" id="IPR011995">
    <property type="entry name" value="OMPdecase_type-2"/>
</dbReference>
<comment type="catalytic activity">
    <reaction evidence="6">
        <text>orotidine 5'-phosphate + H(+) = UMP + CO2</text>
        <dbReference type="Rhea" id="RHEA:11596"/>
        <dbReference type="ChEBI" id="CHEBI:15378"/>
        <dbReference type="ChEBI" id="CHEBI:16526"/>
        <dbReference type="ChEBI" id="CHEBI:57538"/>
        <dbReference type="ChEBI" id="CHEBI:57865"/>
        <dbReference type="EC" id="4.1.1.23"/>
    </reaction>
</comment>
<dbReference type="PANTHER" id="PTHR43375">
    <property type="entry name" value="OROTIDINE 5'-PHOSPHATE DECARBOXYLASE"/>
    <property type="match status" value="1"/>
</dbReference>
<dbReference type="NCBIfam" id="TIGR02127">
    <property type="entry name" value="pyrF_sub2"/>
    <property type="match status" value="1"/>
</dbReference>
<sequence>MDYNDKLAEAVRQADSTLCVGLDPNIDLLPAAIRNGQASPPVKVRTFLKKVIDVTQEHCAAYKPNLGFFEALGPDGWDVFQEILAYLPPGKMVIADAKRGDISSTAEHYAKAFFEQLEVDAITLNPLMGFETLDPFLDNASNGVYTLTLTSNPGAADILLKTLSSGETVATYIARELQHKQESSAAAIGMVVGATKAPDLQPVISQFPASPLLIPGVGKQGGSVSALAEALKNHHGIPLINSSRSILYAGGDSDDWEQEVRQSAKNLKERISPITATYV</sequence>
<dbReference type="PANTHER" id="PTHR43375:SF1">
    <property type="entry name" value="OROTIDINE 5'-PHOSPHATE DECARBOXYLASE"/>
    <property type="match status" value="1"/>
</dbReference>
<dbReference type="SMART" id="SM00934">
    <property type="entry name" value="OMPdecase"/>
    <property type="match status" value="1"/>
</dbReference>
<dbReference type="Gene3D" id="3.20.20.70">
    <property type="entry name" value="Aldolase class I"/>
    <property type="match status" value="1"/>
</dbReference>
<keyword evidence="3" id="KW-0210">Decarboxylase</keyword>
<evidence type="ECO:0000256" key="6">
    <source>
        <dbReference type="ARBA" id="ARBA00049157"/>
    </source>
</evidence>
<reference evidence="9 10" key="1">
    <citation type="submission" date="2017-05" db="EMBL/GenBank/DDBJ databases">
        <authorList>
            <person name="Varghese N."/>
            <person name="Submissions S."/>
        </authorList>
    </citation>
    <scope>NUCLEOTIDE SEQUENCE [LARGE SCALE GENOMIC DNA]</scope>
    <source>
        <strain evidence="9 10">DSM 21194</strain>
    </source>
</reference>
<comment type="pathway">
    <text evidence="1">Pyrimidine metabolism; UMP biosynthesis via de novo pathway; UMP from orotate: step 2/2.</text>
</comment>
<keyword evidence="5" id="KW-0456">Lyase</keyword>
<gene>
    <name evidence="9" type="ORF">SAMN06265218_108104</name>
</gene>
<dbReference type="InterPro" id="IPR013785">
    <property type="entry name" value="Aldolase_TIM"/>
</dbReference>
<dbReference type="InterPro" id="IPR001754">
    <property type="entry name" value="OMPdeCOase_dom"/>
</dbReference>
<dbReference type="RefSeq" id="WP_142714528.1">
    <property type="nucleotide sequence ID" value="NZ_FXTH01000008.1"/>
</dbReference>
<feature type="domain" description="Orotidine 5'-phosphate decarboxylase" evidence="8">
    <location>
        <begin position="17"/>
        <end position="259"/>
    </location>
</feature>
<evidence type="ECO:0000256" key="7">
    <source>
        <dbReference type="NCBIfam" id="TIGR02127"/>
    </source>
</evidence>
<proteinExistence type="inferred from homology"/>
<dbReference type="InterPro" id="IPR011060">
    <property type="entry name" value="RibuloseP-bd_barrel"/>
</dbReference>
<dbReference type="GO" id="GO:0044205">
    <property type="term" value="P:'de novo' UMP biosynthetic process"/>
    <property type="evidence" value="ECO:0007669"/>
    <property type="project" value="UniProtKB-UniPathway"/>
</dbReference>
<dbReference type="AlphaFoldDB" id="A0A521D4Q6"/>
<evidence type="ECO:0000256" key="3">
    <source>
        <dbReference type="ARBA" id="ARBA00022793"/>
    </source>
</evidence>
<evidence type="ECO:0000313" key="9">
    <source>
        <dbReference type="EMBL" id="SMO66071.1"/>
    </source>
</evidence>
<evidence type="ECO:0000313" key="10">
    <source>
        <dbReference type="Proteomes" id="UP000317593"/>
    </source>
</evidence>
<dbReference type="EMBL" id="FXTH01000008">
    <property type="protein sequence ID" value="SMO66071.1"/>
    <property type="molecule type" value="Genomic_DNA"/>
</dbReference>
<dbReference type="Pfam" id="PF00215">
    <property type="entry name" value="OMPdecase"/>
    <property type="match status" value="1"/>
</dbReference>
<dbReference type="GO" id="GO:0006207">
    <property type="term" value="P:'de novo' pyrimidine nucleobase biosynthetic process"/>
    <property type="evidence" value="ECO:0007669"/>
    <property type="project" value="InterPro"/>
</dbReference>
<dbReference type="SUPFAM" id="SSF51366">
    <property type="entry name" value="Ribulose-phoshate binding barrel"/>
    <property type="match status" value="1"/>
</dbReference>
<evidence type="ECO:0000256" key="5">
    <source>
        <dbReference type="ARBA" id="ARBA00023239"/>
    </source>
</evidence>
<keyword evidence="10" id="KW-1185">Reference proteome</keyword>
<evidence type="ECO:0000256" key="1">
    <source>
        <dbReference type="ARBA" id="ARBA00004861"/>
    </source>
</evidence>